<protein>
    <recommendedName>
        <fullName evidence="5">Protochlorophyllide reductase</fullName>
    </recommendedName>
</protein>
<dbReference type="PRINTS" id="PR00081">
    <property type="entry name" value="GDHRDH"/>
</dbReference>
<comment type="caution">
    <text evidence="3">The sequence shown here is derived from an EMBL/GenBank/DDBJ whole genome shotgun (WGS) entry which is preliminary data.</text>
</comment>
<dbReference type="Pfam" id="PF00106">
    <property type="entry name" value="adh_short"/>
    <property type="match status" value="1"/>
</dbReference>
<sequence length="338" mass="36199">MSAPYGSAAPAPSAAFRAFAQNLPAEGLERKTVVITGTTSGIGFVAASVYASRGARVITLNRPSQRAADATSRLGKLGNVHAIDCDLADFASVRRACTEMHKTCKDGIDVLALNAGVMALKDIATVDGYDVQMQTNHLSHFLLTKELFVLLERAAELRGEARVVSHSSLARKSTLRLLPEYLQKKGGELGGDKWYTGARWTRYGQTKLANCVFTSELADRLKANGSKVKALVAAPGVAATNLQITTAEDGGMPFSPSWFMPYIAQSSEDGAMPLLTCMAAHDVQNGEFYVPSGLGELWGAPRGIQMERSGTDEASRAMLWKASTDAVCDGEDFLPRPH</sequence>
<keyword evidence="2" id="KW-0560">Oxidoreductase</keyword>
<evidence type="ECO:0008006" key="5">
    <source>
        <dbReference type="Google" id="ProtNLM"/>
    </source>
</evidence>
<evidence type="ECO:0000256" key="2">
    <source>
        <dbReference type="ARBA" id="ARBA00023002"/>
    </source>
</evidence>
<proteinExistence type="inferred from homology"/>
<evidence type="ECO:0000313" key="4">
    <source>
        <dbReference type="Proteomes" id="UP000660262"/>
    </source>
</evidence>
<evidence type="ECO:0000313" key="3">
    <source>
        <dbReference type="EMBL" id="GHP08387.1"/>
    </source>
</evidence>
<dbReference type="GO" id="GO:0016491">
    <property type="term" value="F:oxidoreductase activity"/>
    <property type="evidence" value="ECO:0007669"/>
    <property type="project" value="UniProtKB-KW"/>
</dbReference>
<dbReference type="InterPro" id="IPR002347">
    <property type="entry name" value="SDR_fam"/>
</dbReference>
<dbReference type="OrthoDB" id="191139at2759"/>
<keyword evidence="4" id="KW-1185">Reference proteome</keyword>
<dbReference type="EMBL" id="BNJQ01000020">
    <property type="protein sequence ID" value="GHP08387.1"/>
    <property type="molecule type" value="Genomic_DNA"/>
</dbReference>
<dbReference type="SUPFAM" id="SSF51735">
    <property type="entry name" value="NAD(P)-binding Rossmann-fold domains"/>
    <property type="match status" value="1"/>
</dbReference>
<dbReference type="AlphaFoldDB" id="A0A830HTX3"/>
<accession>A0A830HTX3</accession>
<dbReference type="InterPro" id="IPR036291">
    <property type="entry name" value="NAD(P)-bd_dom_sf"/>
</dbReference>
<name>A0A830HTX3_9CHLO</name>
<organism evidence="3 4">
    <name type="scientific">Pycnococcus provasolii</name>
    <dbReference type="NCBI Taxonomy" id="41880"/>
    <lineage>
        <taxon>Eukaryota</taxon>
        <taxon>Viridiplantae</taxon>
        <taxon>Chlorophyta</taxon>
        <taxon>Pseudoscourfieldiophyceae</taxon>
        <taxon>Pseudoscourfieldiales</taxon>
        <taxon>Pycnococcaceae</taxon>
        <taxon>Pycnococcus</taxon>
    </lineage>
</organism>
<dbReference type="PANTHER" id="PTHR24320:SF148">
    <property type="entry name" value="NAD(P)-BINDING ROSSMANN-FOLD SUPERFAMILY PROTEIN"/>
    <property type="match status" value="1"/>
</dbReference>
<dbReference type="PANTHER" id="PTHR24320">
    <property type="entry name" value="RETINOL DEHYDROGENASE"/>
    <property type="match status" value="1"/>
</dbReference>
<dbReference type="Gene3D" id="3.40.50.720">
    <property type="entry name" value="NAD(P)-binding Rossmann-like Domain"/>
    <property type="match status" value="1"/>
</dbReference>
<evidence type="ECO:0000256" key="1">
    <source>
        <dbReference type="ARBA" id="ARBA00006484"/>
    </source>
</evidence>
<dbReference type="Proteomes" id="UP000660262">
    <property type="component" value="Unassembled WGS sequence"/>
</dbReference>
<gene>
    <name evidence="3" type="ORF">PPROV_000712600</name>
</gene>
<reference evidence="3" key="1">
    <citation type="submission" date="2020-10" db="EMBL/GenBank/DDBJ databases">
        <title>Unveiling of a novel bifunctional photoreceptor, Dualchrome1, isolated from a cosmopolitan green alga.</title>
        <authorList>
            <person name="Suzuki S."/>
            <person name="Kawachi M."/>
        </authorList>
    </citation>
    <scope>NUCLEOTIDE SEQUENCE</scope>
    <source>
        <strain evidence="3">NIES 2893</strain>
    </source>
</reference>
<comment type="similarity">
    <text evidence="1">Belongs to the short-chain dehydrogenases/reductases (SDR) family.</text>
</comment>